<evidence type="ECO:0000313" key="3">
    <source>
        <dbReference type="Proteomes" id="UP000054776"/>
    </source>
</evidence>
<dbReference type="EMBL" id="JYDH01000138">
    <property type="protein sequence ID" value="KRY30567.1"/>
    <property type="molecule type" value="Genomic_DNA"/>
</dbReference>
<dbReference type="Proteomes" id="UP000054776">
    <property type="component" value="Unassembled WGS sequence"/>
</dbReference>
<dbReference type="InParanoid" id="A0A0V1B0K2"/>
<evidence type="ECO:0000313" key="2">
    <source>
        <dbReference type="EMBL" id="KRY30567.1"/>
    </source>
</evidence>
<reference evidence="2 3" key="1">
    <citation type="submission" date="2015-01" db="EMBL/GenBank/DDBJ databases">
        <title>Evolution of Trichinella species and genotypes.</title>
        <authorList>
            <person name="Korhonen P.K."/>
            <person name="Edoardo P."/>
            <person name="Giuseppe L.R."/>
            <person name="Gasser R.B."/>
        </authorList>
    </citation>
    <scope>NUCLEOTIDE SEQUENCE [LARGE SCALE GENOMIC DNA]</scope>
    <source>
        <strain evidence="2">ISS3</strain>
    </source>
</reference>
<accession>A0A0V1B0K2</accession>
<keyword evidence="1" id="KW-0812">Transmembrane</keyword>
<organism evidence="2 3">
    <name type="scientific">Trichinella spiralis</name>
    <name type="common">Trichina worm</name>
    <dbReference type="NCBI Taxonomy" id="6334"/>
    <lineage>
        <taxon>Eukaryota</taxon>
        <taxon>Metazoa</taxon>
        <taxon>Ecdysozoa</taxon>
        <taxon>Nematoda</taxon>
        <taxon>Enoplea</taxon>
        <taxon>Dorylaimia</taxon>
        <taxon>Trichinellida</taxon>
        <taxon>Trichinellidae</taxon>
        <taxon>Trichinella</taxon>
    </lineage>
</organism>
<keyword evidence="1" id="KW-1133">Transmembrane helix</keyword>
<keyword evidence="3" id="KW-1185">Reference proteome</keyword>
<name>A0A0V1B0K2_TRISP</name>
<sequence>MYDKRFVRNVGFFSHFVILGLDLYFEAYSQLSSLSMTQKRILQVPRLFRRNRYKQPTCWKQTCGLTRKKKGARALRDIKLMIDSIFFCLIELLFAILWIVNRMLDGGIEW</sequence>
<comment type="caution">
    <text evidence="2">The sequence shown here is derived from an EMBL/GenBank/DDBJ whole genome shotgun (WGS) entry which is preliminary data.</text>
</comment>
<feature type="transmembrane region" description="Helical" evidence="1">
    <location>
        <begin position="80"/>
        <end position="100"/>
    </location>
</feature>
<proteinExistence type="predicted"/>
<keyword evidence="1" id="KW-0472">Membrane</keyword>
<evidence type="ECO:0000256" key="1">
    <source>
        <dbReference type="SAM" id="Phobius"/>
    </source>
</evidence>
<gene>
    <name evidence="2" type="ORF">T01_7144</name>
</gene>
<dbReference type="AlphaFoldDB" id="A0A0V1B0K2"/>
<protein>
    <submittedName>
        <fullName evidence="2">Uncharacterized protein</fullName>
    </submittedName>
</protein>
<dbReference type="OrthoDB" id="10574813at2759"/>